<comment type="caution">
    <text evidence="7">The sequence shown here is derived from an EMBL/GenBank/DDBJ whole genome shotgun (WGS) entry which is preliminary data.</text>
</comment>
<evidence type="ECO:0000313" key="7">
    <source>
        <dbReference type="EMBL" id="KAJ8042554.1"/>
    </source>
</evidence>
<keyword evidence="3 5" id="KW-1133">Transmembrane helix</keyword>
<dbReference type="InterPro" id="IPR020846">
    <property type="entry name" value="MFS_dom"/>
</dbReference>
<dbReference type="AlphaFoldDB" id="A0A9Q1HDU5"/>
<dbReference type="PANTHER" id="PTHR11662">
    <property type="entry name" value="SOLUTE CARRIER FAMILY 17"/>
    <property type="match status" value="1"/>
</dbReference>
<comment type="subcellular location">
    <subcellularLocation>
        <location evidence="1">Membrane</location>
        <topology evidence="1">Multi-pass membrane protein</topology>
    </subcellularLocation>
</comment>
<protein>
    <submittedName>
        <fullName evidence="7">Sialin</fullName>
    </submittedName>
</protein>
<evidence type="ECO:0000256" key="3">
    <source>
        <dbReference type="ARBA" id="ARBA00022989"/>
    </source>
</evidence>
<dbReference type="EMBL" id="JAIZAY010000005">
    <property type="protein sequence ID" value="KAJ8042554.1"/>
    <property type="molecule type" value="Genomic_DNA"/>
</dbReference>
<feature type="transmembrane region" description="Helical" evidence="5">
    <location>
        <begin position="115"/>
        <end position="134"/>
    </location>
</feature>
<dbReference type="InterPro" id="IPR036259">
    <property type="entry name" value="MFS_trans_sf"/>
</dbReference>
<dbReference type="OrthoDB" id="10068056at2759"/>
<organism evidence="7 8">
    <name type="scientific">Holothuria leucospilota</name>
    <name type="common">Black long sea cucumber</name>
    <name type="synonym">Mertensiothuria leucospilota</name>
    <dbReference type="NCBI Taxonomy" id="206669"/>
    <lineage>
        <taxon>Eukaryota</taxon>
        <taxon>Metazoa</taxon>
        <taxon>Echinodermata</taxon>
        <taxon>Eleutherozoa</taxon>
        <taxon>Echinozoa</taxon>
        <taxon>Holothuroidea</taxon>
        <taxon>Aspidochirotacea</taxon>
        <taxon>Aspidochirotida</taxon>
        <taxon>Holothuriidae</taxon>
        <taxon>Holothuria</taxon>
    </lineage>
</organism>
<keyword evidence="2 5" id="KW-0812">Transmembrane</keyword>
<keyword evidence="8" id="KW-1185">Reference proteome</keyword>
<gene>
    <name evidence="7" type="ORF">HOLleu_13642</name>
</gene>
<dbReference type="Gene3D" id="1.20.1250.20">
    <property type="entry name" value="MFS general substrate transporter like domains"/>
    <property type="match status" value="1"/>
</dbReference>
<evidence type="ECO:0000313" key="8">
    <source>
        <dbReference type="Proteomes" id="UP001152320"/>
    </source>
</evidence>
<evidence type="ECO:0000256" key="4">
    <source>
        <dbReference type="ARBA" id="ARBA00023136"/>
    </source>
</evidence>
<dbReference type="InterPro" id="IPR050382">
    <property type="entry name" value="MFS_Na/Anion_cotransporter"/>
</dbReference>
<evidence type="ECO:0000256" key="2">
    <source>
        <dbReference type="ARBA" id="ARBA00022692"/>
    </source>
</evidence>
<proteinExistence type="predicted"/>
<reference evidence="7" key="1">
    <citation type="submission" date="2021-10" db="EMBL/GenBank/DDBJ databases">
        <title>Tropical sea cucumber genome reveals ecological adaptation and Cuvierian tubules defense mechanism.</title>
        <authorList>
            <person name="Chen T."/>
        </authorList>
    </citation>
    <scope>NUCLEOTIDE SEQUENCE</scope>
    <source>
        <strain evidence="7">Nanhai2018</strain>
        <tissue evidence="7">Muscle</tissue>
    </source>
</reference>
<dbReference type="GO" id="GO:0022857">
    <property type="term" value="F:transmembrane transporter activity"/>
    <property type="evidence" value="ECO:0007669"/>
    <property type="project" value="InterPro"/>
</dbReference>
<dbReference type="Pfam" id="PF07690">
    <property type="entry name" value="MFS_1"/>
    <property type="match status" value="1"/>
</dbReference>
<dbReference type="GO" id="GO:0006820">
    <property type="term" value="P:monoatomic anion transport"/>
    <property type="evidence" value="ECO:0007669"/>
    <property type="project" value="TreeGrafter"/>
</dbReference>
<feature type="transmembrane region" description="Helical" evidence="5">
    <location>
        <begin position="46"/>
        <end position="64"/>
    </location>
</feature>
<evidence type="ECO:0000256" key="5">
    <source>
        <dbReference type="SAM" id="Phobius"/>
    </source>
</evidence>
<evidence type="ECO:0000256" key="1">
    <source>
        <dbReference type="ARBA" id="ARBA00004141"/>
    </source>
</evidence>
<dbReference type="PANTHER" id="PTHR11662:SF399">
    <property type="entry name" value="FI19708P1-RELATED"/>
    <property type="match status" value="1"/>
</dbReference>
<dbReference type="PROSITE" id="PS50850">
    <property type="entry name" value="MFS"/>
    <property type="match status" value="1"/>
</dbReference>
<evidence type="ECO:0000259" key="6">
    <source>
        <dbReference type="PROSITE" id="PS50850"/>
    </source>
</evidence>
<feature type="transmembrane region" description="Helical" evidence="5">
    <location>
        <begin position="141"/>
        <end position="161"/>
    </location>
</feature>
<accession>A0A9Q1HDU5</accession>
<sequence length="201" mass="22009">MTDEGESSCLDDKDTNLNHTETALLLPQPDLHVNTYSSGKKQCIPYRYIVTLLTFAGFFNVYAMRVNLSVALVAMVNSTVNPEPNVSDACPLLSNHTSEAKEGPFLWDPTIQGQILASFFYGYIVTQIPGGFLAGKYGAKWPFGIGVLCTTVFTLATPYVSTVSPYALMVLRVLEGLGEVSCKICPNLSVTCFCEFLIFFC</sequence>
<dbReference type="GO" id="GO:0016020">
    <property type="term" value="C:membrane"/>
    <property type="evidence" value="ECO:0007669"/>
    <property type="project" value="UniProtKB-SubCell"/>
</dbReference>
<name>A0A9Q1HDU5_HOLLE</name>
<dbReference type="Proteomes" id="UP001152320">
    <property type="component" value="Chromosome 5"/>
</dbReference>
<dbReference type="InterPro" id="IPR011701">
    <property type="entry name" value="MFS"/>
</dbReference>
<feature type="domain" description="Major facilitator superfamily (MFS) profile" evidence="6">
    <location>
        <begin position="49"/>
        <end position="201"/>
    </location>
</feature>
<keyword evidence="4 5" id="KW-0472">Membrane</keyword>
<dbReference type="SUPFAM" id="SSF103473">
    <property type="entry name" value="MFS general substrate transporter"/>
    <property type="match status" value="1"/>
</dbReference>